<dbReference type="InterPro" id="IPR027417">
    <property type="entry name" value="P-loop_NTPase"/>
</dbReference>
<sequence length="592" mass="61714">MPVERETPAPRGPRRIRVVGAAGSGKTHLARESAAILGVPRLELDAVFWAEDWTLRDVAEAREQVQEFLAAHPDGWVIDGNWRSRLDGMLEPGSPGGADVTVWSRVRRTHRGAGVRPAVGAGRGAGVAQRTDRDAVTLTEAGPALTTLGVVPLIARIDLRGRRLSARELRAVVPRAELDVEAATSAVEPILADVRERGGAALRDYAERFDGVRPEHVRVPAQELERALASLDPALRDALTTSAARVRQGHEAQLPPARTTRIAPGAVVRQRWVPVRRVGLYVPGGLALYPSSVVMNVVAAQVAGVEALAVASPPQKENGGLPDPGVLAACALLGVDEVYAVGGAQAIAMFAYGATGSEDVDGEVLCEPVDVVTGPGNVYVAAAKRAVRGVVGIDAEAGPTEIAILADAGADPDHVAADLVSQAEHDPNAAAVLVTDSPELADAVDDALEARVSATKHSERVRAALGGPQSAVVLVDDLESGLDVVDAYAAEHLEIQTIDAAERAERVHNAGAVFVGPYSPVSLGDYLAGSNHVLPTGGCAHFASGLGVMSFLKSVQVIEYTREALAEVTPALSVLADAEDLPAHGEAARART</sequence>
<evidence type="ECO:0000313" key="14">
    <source>
        <dbReference type="Proteomes" id="UP000007962"/>
    </source>
</evidence>
<keyword evidence="11" id="KW-0028">Amino-acid biosynthesis</keyword>
<dbReference type="Gene3D" id="3.40.50.1980">
    <property type="entry name" value="Nitrogenase molybdenum iron protein domain"/>
    <property type="match status" value="2"/>
</dbReference>
<dbReference type="Proteomes" id="UP000007962">
    <property type="component" value="Chromosome"/>
</dbReference>
<evidence type="ECO:0000256" key="6">
    <source>
        <dbReference type="ARBA" id="ARBA00022833"/>
    </source>
</evidence>
<dbReference type="GO" id="GO:0005829">
    <property type="term" value="C:cytosol"/>
    <property type="evidence" value="ECO:0007669"/>
    <property type="project" value="TreeGrafter"/>
</dbReference>
<name>C5BW45_BEUC1</name>
<dbReference type="InterPro" id="IPR016161">
    <property type="entry name" value="Ald_DH/histidinol_DH"/>
</dbReference>
<dbReference type="HOGENOM" id="CLU_006732_3_1_11"/>
<comment type="similarity">
    <text evidence="2 11 12">Belongs to the histidinol dehydrogenase family.</text>
</comment>
<feature type="binding site" evidence="11">
    <location>
        <position position="345"/>
    </location>
    <ligand>
        <name>NAD(+)</name>
        <dbReference type="ChEBI" id="CHEBI:57540"/>
    </ligand>
</feature>
<keyword evidence="6 11" id="KW-0862">Zinc</keyword>
<comment type="function">
    <text evidence="1 11">Catalyzes the sequential NAD-dependent oxidations of L-histidinol to L-histidinaldehyde and then to L-histidine.</text>
</comment>
<dbReference type="AlphaFoldDB" id="C5BW45"/>
<dbReference type="SUPFAM" id="SSF52540">
    <property type="entry name" value="P-loop containing nucleoside triphosphate hydrolases"/>
    <property type="match status" value="1"/>
</dbReference>
<evidence type="ECO:0000256" key="9">
    <source>
        <dbReference type="ARBA" id="ARBA00023102"/>
    </source>
</evidence>
<dbReference type="CDD" id="cd06572">
    <property type="entry name" value="Histidinol_dh"/>
    <property type="match status" value="1"/>
</dbReference>
<dbReference type="UniPathway" id="UPA00031">
    <property type="reaction ID" value="UER00014"/>
</dbReference>
<evidence type="ECO:0000313" key="13">
    <source>
        <dbReference type="EMBL" id="ACQ80646.1"/>
    </source>
</evidence>
<evidence type="ECO:0000256" key="7">
    <source>
        <dbReference type="ARBA" id="ARBA00023002"/>
    </source>
</evidence>
<feature type="binding site" evidence="11">
    <location>
        <position position="422"/>
    </location>
    <ligand>
        <name>substrate</name>
    </ligand>
</feature>
<evidence type="ECO:0000256" key="10">
    <source>
        <dbReference type="ARBA" id="ARBA00049489"/>
    </source>
</evidence>
<dbReference type="STRING" id="471853.Bcav_2396"/>
<evidence type="ECO:0000256" key="3">
    <source>
        <dbReference type="ARBA" id="ARBA00012965"/>
    </source>
</evidence>
<dbReference type="PROSITE" id="PS00611">
    <property type="entry name" value="HISOL_DEHYDROGENASE"/>
    <property type="match status" value="1"/>
</dbReference>
<feature type="binding site" evidence="11">
    <location>
        <position position="425"/>
    </location>
    <ligand>
        <name>substrate</name>
    </ligand>
</feature>
<comment type="catalytic activity">
    <reaction evidence="10 11">
        <text>L-histidinol + 2 NAD(+) + H2O = L-histidine + 2 NADH + 3 H(+)</text>
        <dbReference type="Rhea" id="RHEA:20641"/>
        <dbReference type="ChEBI" id="CHEBI:15377"/>
        <dbReference type="ChEBI" id="CHEBI:15378"/>
        <dbReference type="ChEBI" id="CHEBI:57540"/>
        <dbReference type="ChEBI" id="CHEBI:57595"/>
        <dbReference type="ChEBI" id="CHEBI:57699"/>
        <dbReference type="ChEBI" id="CHEBI:57945"/>
        <dbReference type="EC" id="1.1.1.23"/>
    </reaction>
</comment>
<feature type="binding site" evidence="11">
    <location>
        <position position="584"/>
    </location>
    <ligand>
        <name>Zn(2+)</name>
        <dbReference type="ChEBI" id="CHEBI:29105"/>
    </ligand>
</feature>
<dbReference type="eggNOG" id="COG0141">
    <property type="taxonomic scope" value="Bacteria"/>
</dbReference>
<dbReference type="InterPro" id="IPR001692">
    <property type="entry name" value="Histidinol_DH_CS"/>
</dbReference>
<accession>C5BW45</accession>
<dbReference type="FunFam" id="3.40.50.1980:FF:000001">
    <property type="entry name" value="Histidinol dehydrogenase"/>
    <property type="match status" value="1"/>
</dbReference>
<dbReference type="HAMAP" id="MF_01024">
    <property type="entry name" value="HisD"/>
    <property type="match status" value="1"/>
</dbReference>
<feature type="binding site" evidence="11">
    <location>
        <position position="525"/>
    </location>
    <ligand>
        <name>Zn(2+)</name>
        <dbReference type="ChEBI" id="CHEBI:29105"/>
    </ligand>
</feature>
<proteinExistence type="inferred from homology"/>
<dbReference type="eggNOG" id="COG0563">
    <property type="taxonomic scope" value="Bacteria"/>
</dbReference>
<comment type="pathway">
    <text evidence="11">Amino-acid biosynthesis; L-histidine biosynthesis; L-histidine from 5-phospho-alpha-D-ribose 1-diphosphate: step 9/9.</text>
</comment>
<evidence type="ECO:0000256" key="11">
    <source>
        <dbReference type="HAMAP-Rule" id="MF_01024"/>
    </source>
</evidence>
<dbReference type="SUPFAM" id="SSF53720">
    <property type="entry name" value="ALDH-like"/>
    <property type="match status" value="1"/>
</dbReference>
<evidence type="ECO:0000256" key="2">
    <source>
        <dbReference type="ARBA" id="ARBA00010178"/>
    </source>
</evidence>
<gene>
    <name evidence="11" type="primary">hisD</name>
    <name evidence="13" type="ordered locus">Bcav_2396</name>
</gene>
<keyword evidence="5 11" id="KW-0479">Metal-binding</keyword>
<dbReference type="Gene3D" id="1.20.5.1300">
    <property type="match status" value="1"/>
</dbReference>
<evidence type="ECO:0000256" key="8">
    <source>
        <dbReference type="ARBA" id="ARBA00023027"/>
    </source>
</evidence>
<feature type="binding site" evidence="11">
    <location>
        <position position="400"/>
    </location>
    <ligand>
        <name>substrate</name>
    </ligand>
</feature>
<dbReference type="GO" id="GO:0051287">
    <property type="term" value="F:NAD binding"/>
    <property type="evidence" value="ECO:0007669"/>
    <property type="project" value="InterPro"/>
</dbReference>
<dbReference type="PANTHER" id="PTHR21256">
    <property type="entry name" value="HISTIDINOL DEHYDROGENASE HDH"/>
    <property type="match status" value="1"/>
</dbReference>
<dbReference type="GO" id="GO:0000105">
    <property type="term" value="P:L-histidine biosynthetic process"/>
    <property type="evidence" value="ECO:0007669"/>
    <property type="project" value="UniProtKB-UniRule"/>
</dbReference>
<feature type="binding site" evidence="11">
    <location>
        <position position="492"/>
    </location>
    <ligand>
        <name>substrate</name>
    </ligand>
</feature>
<feature type="binding site" evidence="11">
    <location>
        <position position="525"/>
    </location>
    <ligand>
        <name>substrate</name>
    </ligand>
</feature>
<keyword evidence="8 11" id="KW-0520">NAD</keyword>
<dbReference type="Pfam" id="PF00815">
    <property type="entry name" value="Histidinol_dh"/>
    <property type="match status" value="1"/>
</dbReference>
<keyword evidence="14" id="KW-1185">Reference proteome</keyword>
<organism evidence="13 14">
    <name type="scientific">Beutenbergia cavernae (strain ATCC BAA-8 / DSM 12333 / CCUG 43141 / JCM 11478 / NBRC 16432 / NCIMB 13614 / HKI 0122)</name>
    <dbReference type="NCBI Taxonomy" id="471853"/>
    <lineage>
        <taxon>Bacteria</taxon>
        <taxon>Bacillati</taxon>
        <taxon>Actinomycetota</taxon>
        <taxon>Actinomycetes</taxon>
        <taxon>Micrococcales</taxon>
        <taxon>Beutenbergiaceae</taxon>
        <taxon>Beutenbergia</taxon>
    </lineage>
</organism>
<evidence type="ECO:0000256" key="12">
    <source>
        <dbReference type="RuleBase" id="RU004175"/>
    </source>
</evidence>
<feature type="active site" description="Proton acceptor" evidence="11">
    <location>
        <position position="491"/>
    </location>
</feature>
<dbReference type="GO" id="GO:0008270">
    <property type="term" value="F:zinc ion binding"/>
    <property type="evidence" value="ECO:0007669"/>
    <property type="project" value="UniProtKB-UniRule"/>
</dbReference>
<dbReference type="KEGG" id="bcv:Bcav_2396"/>
<feature type="binding site" evidence="11">
    <location>
        <position position="281"/>
    </location>
    <ligand>
        <name>NAD(+)</name>
        <dbReference type="ChEBI" id="CHEBI:57540"/>
    </ligand>
</feature>
<dbReference type="GO" id="GO:0004399">
    <property type="term" value="F:histidinol dehydrogenase activity"/>
    <property type="evidence" value="ECO:0007669"/>
    <property type="project" value="UniProtKB-UniRule"/>
</dbReference>
<protein>
    <recommendedName>
        <fullName evidence="4 11">Histidinol dehydrogenase</fullName>
        <shortName evidence="11">HDH</shortName>
        <ecNumber evidence="3 11">1.1.1.23</ecNumber>
    </recommendedName>
</protein>
<dbReference type="InterPro" id="IPR012131">
    <property type="entry name" value="Hstdl_DH"/>
</dbReference>
<feature type="active site" description="Proton acceptor" evidence="11">
    <location>
        <position position="492"/>
    </location>
</feature>
<dbReference type="PRINTS" id="PR00083">
    <property type="entry name" value="HOLDHDRGNASE"/>
</dbReference>
<evidence type="ECO:0000256" key="4">
    <source>
        <dbReference type="ARBA" id="ARBA00016531"/>
    </source>
</evidence>
<dbReference type="Gene3D" id="3.40.50.300">
    <property type="entry name" value="P-loop containing nucleotide triphosphate hydrolases"/>
    <property type="match status" value="1"/>
</dbReference>
<evidence type="ECO:0000256" key="5">
    <source>
        <dbReference type="ARBA" id="ARBA00022723"/>
    </source>
</evidence>
<feature type="binding site" evidence="11">
    <location>
        <position position="579"/>
    </location>
    <ligand>
        <name>substrate</name>
    </ligand>
</feature>
<dbReference type="PANTHER" id="PTHR21256:SF2">
    <property type="entry name" value="HISTIDINE BIOSYNTHESIS TRIFUNCTIONAL PROTEIN"/>
    <property type="match status" value="1"/>
</dbReference>
<feature type="binding site" evidence="11">
    <location>
        <position position="422"/>
    </location>
    <ligand>
        <name>Zn(2+)</name>
        <dbReference type="ChEBI" id="CHEBI:29105"/>
    </ligand>
</feature>
<evidence type="ECO:0000256" key="1">
    <source>
        <dbReference type="ARBA" id="ARBA00003850"/>
    </source>
</evidence>
<dbReference type="NCBIfam" id="TIGR00069">
    <property type="entry name" value="hisD"/>
    <property type="match status" value="1"/>
</dbReference>
<feature type="binding site" evidence="11">
    <location>
        <position position="377"/>
    </location>
    <ligand>
        <name>NAD(+)</name>
        <dbReference type="ChEBI" id="CHEBI:57540"/>
    </ligand>
</feature>
<keyword evidence="9 11" id="KW-0368">Histidine biosynthesis</keyword>
<feature type="binding site" evidence="11">
    <location>
        <position position="425"/>
    </location>
    <ligand>
        <name>Zn(2+)</name>
        <dbReference type="ChEBI" id="CHEBI:29105"/>
    </ligand>
</feature>
<dbReference type="EC" id="1.1.1.23" evidence="3 11"/>
<comment type="cofactor">
    <cofactor evidence="11">
        <name>Zn(2+)</name>
        <dbReference type="ChEBI" id="CHEBI:29105"/>
    </cofactor>
    <text evidence="11">Binds 1 zinc ion per subunit.</text>
</comment>
<keyword evidence="7 11" id="KW-0560">Oxidoreductase</keyword>
<reference evidence="13 14" key="1">
    <citation type="journal article" date="2009" name="Stand. Genomic Sci.">
        <title>Complete genome sequence of Beutenbergia cavernae type strain (HKI 0122).</title>
        <authorList>
            <person name="Land M."/>
            <person name="Pukall R."/>
            <person name="Abt B."/>
            <person name="Goker M."/>
            <person name="Rohde M."/>
            <person name="Glavina Del Rio T."/>
            <person name="Tice H."/>
            <person name="Copeland A."/>
            <person name="Cheng J.F."/>
            <person name="Lucas S."/>
            <person name="Chen F."/>
            <person name="Nolan M."/>
            <person name="Bruce D."/>
            <person name="Goodwin L."/>
            <person name="Pitluck S."/>
            <person name="Ivanova N."/>
            <person name="Mavromatis K."/>
            <person name="Ovchinnikova G."/>
            <person name="Pati A."/>
            <person name="Chen A."/>
            <person name="Palaniappan K."/>
            <person name="Hauser L."/>
            <person name="Chang Y.J."/>
            <person name="Jefferies C.C."/>
            <person name="Saunders E."/>
            <person name="Brettin T."/>
            <person name="Detter J.C."/>
            <person name="Han C."/>
            <person name="Chain P."/>
            <person name="Bristow J."/>
            <person name="Eisen J.A."/>
            <person name="Markowitz V."/>
            <person name="Hugenholtz P."/>
            <person name="Kyrpides N.C."/>
            <person name="Klenk H.P."/>
            <person name="Lapidus A."/>
        </authorList>
    </citation>
    <scope>NUCLEOTIDE SEQUENCE [LARGE SCALE GENOMIC DNA]</scope>
    <source>
        <strain evidence="14">ATCC BAA-8 / DSM 12333 / NBRC 16432</strain>
    </source>
</reference>
<dbReference type="EMBL" id="CP001618">
    <property type="protein sequence ID" value="ACQ80646.1"/>
    <property type="molecule type" value="Genomic_DNA"/>
</dbReference>
<feature type="binding site" evidence="11">
    <location>
        <position position="584"/>
    </location>
    <ligand>
        <name>substrate</name>
    </ligand>
</feature>